<dbReference type="EMBL" id="UOGJ01000028">
    <property type="protein sequence ID" value="VAX35093.1"/>
    <property type="molecule type" value="Genomic_DNA"/>
</dbReference>
<dbReference type="AlphaFoldDB" id="A0A3B1DE27"/>
<accession>A0A3B1DE27</accession>
<sequence length="178" mass="20206">MLRIILVATFSWLLNPVFAQETDHSEEIYTQESEQKNFVAFFVGNTIIAQSKYQMPTIGVEYIRELNHRIGVGLMAEWEIGSHIIQKNELGDVIAEVDRSSAFLLLPSIFFRVYKGLTITAGYGVEFEKDENLALSKVGIEYLLKMHNPRWAILPSVSWDHTKLFDGVVYGVTAGYSL</sequence>
<proteinExistence type="predicted"/>
<gene>
    <name evidence="1" type="ORF">MNBD_UNCLBAC01-2166</name>
</gene>
<protein>
    <recommendedName>
        <fullName evidence="2">Outer membrane protein beta-barrel domain-containing protein</fullName>
    </recommendedName>
</protein>
<reference evidence="1" key="1">
    <citation type="submission" date="2018-06" db="EMBL/GenBank/DDBJ databases">
        <authorList>
            <person name="Zhirakovskaya E."/>
        </authorList>
    </citation>
    <scope>NUCLEOTIDE SEQUENCE</scope>
</reference>
<evidence type="ECO:0000313" key="1">
    <source>
        <dbReference type="EMBL" id="VAX35093.1"/>
    </source>
</evidence>
<name>A0A3B1DE27_9ZZZZ</name>
<organism evidence="1">
    <name type="scientific">hydrothermal vent metagenome</name>
    <dbReference type="NCBI Taxonomy" id="652676"/>
    <lineage>
        <taxon>unclassified sequences</taxon>
        <taxon>metagenomes</taxon>
        <taxon>ecological metagenomes</taxon>
    </lineage>
</organism>
<evidence type="ECO:0008006" key="2">
    <source>
        <dbReference type="Google" id="ProtNLM"/>
    </source>
</evidence>